<evidence type="ECO:0000313" key="11">
    <source>
        <dbReference type="EMBL" id="EBU3495837.1"/>
    </source>
</evidence>
<dbReference type="GO" id="GO:0005886">
    <property type="term" value="C:plasma membrane"/>
    <property type="evidence" value="ECO:0007669"/>
    <property type="project" value="UniProtKB-SubCell"/>
</dbReference>
<evidence type="ECO:0000256" key="2">
    <source>
        <dbReference type="ARBA" id="ARBA00022448"/>
    </source>
</evidence>
<keyword evidence="2" id="KW-0813">Transport</keyword>
<evidence type="ECO:0000256" key="1">
    <source>
        <dbReference type="ARBA" id="ARBA00004651"/>
    </source>
</evidence>
<evidence type="ECO:0000259" key="10">
    <source>
        <dbReference type="PROSITE" id="PS51104"/>
    </source>
</evidence>
<keyword evidence="4" id="KW-0762">Sugar transport</keyword>
<dbReference type="GO" id="GO:0090563">
    <property type="term" value="F:protein-phosphocysteine-sugar phosphotransferase activity"/>
    <property type="evidence" value="ECO:0007669"/>
    <property type="project" value="TreeGrafter"/>
</dbReference>
<evidence type="ECO:0000256" key="3">
    <source>
        <dbReference type="ARBA" id="ARBA00022475"/>
    </source>
</evidence>
<keyword evidence="6 9" id="KW-0812">Transmembrane</keyword>
<name>A0A5V4TU20_SALER</name>
<feature type="transmembrane region" description="Helical" evidence="9">
    <location>
        <begin position="72"/>
        <end position="105"/>
    </location>
</feature>
<evidence type="ECO:0000256" key="8">
    <source>
        <dbReference type="ARBA" id="ARBA00023136"/>
    </source>
</evidence>
<evidence type="ECO:0000256" key="7">
    <source>
        <dbReference type="ARBA" id="ARBA00022989"/>
    </source>
</evidence>
<dbReference type="AlphaFoldDB" id="A0A5V4TU20"/>
<dbReference type="PANTHER" id="PTHR30505:SF32">
    <property type="entry name" value="PTS SYSTEM FRUCTOSE-SPECIFIC EIIB'BC COMPONENT"/>
    <property type="match status" value="1"/>
</dbReference>
<feature type="transmembrane region" description="Helical" evidence="9">
    <location>
        <begin position="44"/>
        <end position="66"/>
    </location>
</feature>
<dbReference type="PANTHER" id="PTHR30505">
    <property type="entry name" value="FRUCTOSE-LIKE PERMEASE"/>
    <property type="match status" value="1"/>
</dbReference>
<comment type="subcellular location">
    <subcellularLocation>
        <location evidence="1">Cell membrane</location>
        <topology evidence="1">Multi-pass membrane protein</topology>
    </subcellularLocation>
</comment>
<evidence type="ECO:0000256" key="9">
    <source>
        <dbReference type="SAM" id="Phobius"/>
    </source>
</evidence>
<feature type="non-terminal residue" evidence="11">
    <location>
        <position position="1"/>
    </location>
</feature>
<feature type="domain" description="PTS EIIC type-2" evidence="10">
    <location>
        <begin position="1"/>
        <end position="115"/>
    </location>
</feature>
<dbReference type="EMBL" id="AAHBTL010000158">
    <property type="protein sequence ID" value="EBU3495837.1"/>
    <property type="molecule type" value="Genomic_DNA"/>
</dbReference>
<feature type="transmembrane region" description="Helical" evidence="9">
    <location>
        <begin position="20"/>
        <end position="37"/>
    </location>
</feature>
<keyword evidence="3" id="KW-1003">Cell membrane</keyword>
<evidence type="ECO:0000256" key="5">
    <source>
        <dbReference type="ARBA" id="ARBA00022683"/>
    </source>
</evidence>
<keyword evidence="5" id="KW-0598">Phosphotransferase system</keyword>
<sequence length="117" mass="11844">ATMVARRKFDKAQQEGGKAALVLGLCFITEGAIPFAARDPMRVLPCCIVGGALTGAISMAVGAKLMAPHGGLFVLLIPGAITPVLGYLLAIVAGTLVAGLAYAVLKRPETEVAAKAA</sequence>
<dbReference type="InterPro" id="IPR050864">
    <property type="entry name" value="Bacterial_PTS_Sugar_Transport"/>
</dbReference>
<proteinExistence type="predicted"/>
<evidence type="ECO:0000256" key="4">
    <source>
        <dbReference type="ARBA" id="ARBA00022597"/>
    </source>
</evidence>
<keyword evidence="8 9" id="KW-0472">Membrane</keyword>
<comment type="caution">
    <text evidence="11">The sequence shown here is derived from an EMBL/GenBank/DDBJ whole genome shotgun (WGS) entry which is preliminary data.</text>
</comment>
<reference evidence="11" key="1">
    <citation type="submission" date="2018-07" db="EMBL/GenBank/DDBJ databases">
        <authorList>
            <consortium name="GenomeTrakr network: Whole genome sequencing for foodborne pathogen traceback"/>
        </authorList>
    </citation>
    <scope>NUCLEOTIDE SEQUENCE</scope>
    <source>
        <strain evidence="11">CFSAN071823</strain>
    </source>
</reference>
<accession>A0A5V4TU20</accession>
<evidence type="ECO:0000256" key="6">
    <source>
        <dbReference type="ARBA" id="ARBA00022692"/>
    </source>
</evidence>
<keyword evidence="7 9" id="KW-1133">Transmembrane helix</keyword>
<organism evidence="11">
    <name type="scientific">Salmonella enterica</name>
    <name type="common">Salmonella choleraesuis</name>
    <dbReference type="NCBI Taxonomy" id="28901"/>
    <lineage>
        <taxon>Bacteria</taxon>
        <taxon>Pseudomonadati</taxon>
        <taxon>Pseudomonadota</taxon>
        <taxon>Gammaproteobacteria</taxon>
        <taxon>Enterobacterales</taxon>
        <taxon>Enterobacteriaceae</taxon>
        <taxon>Salmonella</taxon>
    </lineage>
</organism>
<gene>
    <name evidence="11" type="ORF">CVP28_21045</name>
</gene>
<dbReference type="InterPro" id="IPR013014">
    <property type="entry name" value="PTS_EIIC_2"/>
</dbReference>
<dbReference type="GO" id="GO:0009401">
    <property type="term" value="P:phosphoenolpyruvate-dependent sugar phosphotransferase system"/>
    <property type="evidence" value="ECO:0007669"/>
    <property type="project" value="UniProtKB-KW"/>
</dbReference>
<protein>
    <submittedName>
        <fullName evidence="11">PTS fructose transporter subunit EIIBC</fullName>
    </submittedName>
</protein>
<dbReference type="PROSITE" id="PS51104">
    <property type="entry name" value="PTS_EIIC_TYPE_2"/>
    <property type="match status" value="1"/>
</dbReference>